<organism evidence="2 3">
    <name type="scientific">Chitinophaga pinensis</name>
    <dbReference type="NCBI Taxonomy" id="79329"/>
    <lineage>
        <taxon>Bacteria</taxon>
        <taxon>Pseudomonadati</taxon>
        <taxon>Bacteroidota</taxon>
        <taxon>Chitinophagia</taxon>
        <taxon>Chitinophagales</taxon>
        <taxon>Chitinophagaceae</taxon>
        <taxon>Chitinophaga</taxon>
    </lineage>
</organism>
<comment type="caution">
    <text evidence="2">The sequence shown here is derived from an EMBL/GenBank/DDBJ whole genome shotgun (WGS) entry which is preliminary data.</text>
</comment>
<reference evidence="2 3" key="1">
    <citation type="submission" date="2019-08" db="EMBL/GenBank/DDBJ databases">
        <title>Whole genome sequencing of chitin degrading bacteria Chitinophaga pinensis YS16.</title>
        <authorList>
            <person name="Singh R.P."/>
            <person name="Manchanda G."/>
            <person name="Maurya I.K."/>
            <person name="Joshi N.K."/>
            <person name="Srivastava A.K."/>
        </authorList>
    </citation>
    <scope>NUCLEOTIDE SEQUENCE [LARGE SCALE GENOMIC DNA]</scope>
    <source>
        <strain evidence="2 3">YS-16</strain>
    </source>
</reference>
<dbReference type="OrthoDB" id="1075024at2"/>
<dbReference type="RefSeq" id="WP_146308025.1">
    <property type="nucleotide sequence ID" value="NZ_VOHS01000057.1"/>
</dbReference>
<evidence type="ECO:0000313" key="3">
    <source>
        <dbReference type="Proteomes" id="UP000318815"/>
    </source>
</evidence>
<dbReference type="AlphaFoldDB" id="A0A5C6LJM3"/>
<sequence length="275" mass="31234">MRTILITLILLNTIWGSLCAQTEELTEIAIEGANLFSSEMASWYGTDLALQKYPKLQEELGGYFSYTKGDAAICAFYSKEEQPAVICTVSFDADYRLDKAIIAADRRAFTPEEQILYGMRVVAQQAIKTDTLFKHYRNTNLNIIPLVRNNVRKVYVLTGPNVSGVVIFGNDYLLTFDEHNKLTGTKKLHKDIMVLKYSKVEDSATTMHTHLPETGPFITATDICTLRLYEKFAGWKEHVVVSQTDVSIWNCAHDILVGRPRKEWEKQGQNNEESH</sequence>
<evidence type="ECO:0000313" key="2">
    <source>
        <dbReference type="EMBL" id="TWV93326.1"/>
    </source>
</evidence>
<dbReference type="Proteomes" id="UP000318815">
    <property type="component" value="Unassembled WGS sequence"/>
</dbReference>
<proteinExistence type="predicted"/>
<evidence type="ECO:0000256" key="1">
    <source>
        <dbReference type="SAM" id="SignalP"/>
    </source>
</evidence>
<feature type="chain" id="PRO_5022824149" evidence="1">
    <location>
        <begin position="21"/>
        <end position="275"/>
    </location>
</feature>
<keyword evidence="1" id="KW-0732">Signal</keyword>
<gene>
    <name evidence="2" type="ORF">FEF09_27260</name>
</gene>
<protein>
    <submittedName>
        <fullName evidence="2">Uncharacterized protein</fullName>
    </submittedName>
</protein>
<feature type="signal peptide" evidence="1">
    <location>
        <begin position="1"/>
        <end position="20"/>
    </location>
</feature>
<accession>A0A5C6LJM3</accession>
<keyword evidence="3" id="KW-1185">Reference proteome</keyword>
<name>A0A5C6LJM3_9BACT</name>
<dbReference type="EMBL" id="VOHS01000057">
    <property type="protein sequence ID" value="TWV93326.1"/>
    <property type="molecule type" value="Genomic_DNA"/>
</dbReference>